<dbReference type="PROSITE" id="PS51755">
    <property type="entry name" value="OMPR_PHOB"/>
    <property type="match status" value="1"/>
</dbReference>
<keyword evidence="1 2" id="KW-0238">DNA-binding</keyword>
<comment type="caution">
    <text evidence="4">The sequence shown here is derived from an EMBL/GenBank/DDBJ whole genome shotgun (WGS) entry which is preliminary data.</text>
</comment>
<proteinExistence type="predicted"/>
<reference evidence="4 5" key="1">
    <citation type="submission" date="2018-03" db="EMBL/GenBank/DDBJ databases">
        <title>Genetic Diversity and Phenotypic Plasticity of AHL Mediated Quorum Sensing in Environmental Strains of Vibrio mediterranei.</title>
        <authorList>
            <person name="Lantoine F."/>
            <person name="Vouve F."/>
        </authorList>
    </citation>
    <scope>NUCLEOTIDE SEQUENCE [LARGE SCALE GENOMIC DNA]</scope>
    <source>
        <strain evidence="4 5">17LN0615E</strain>
    </source>
</reference>
<dbReference type="EMBL" id="NWTN01000053">
    <property type="protein sequence ID" value="PRQ64473.1"/>
    <property type="molecule type" value="Genomic_DNA"/>
</dbReference>
<dbReference type="Pfam" id="PF00486">
    <property type="entry name" value="Trans_reg_C"/>
    <property type="match status" value="1"/>
</dbReference>
<dbReference type="InterPro" id="IPR036388">
    <property type="entry name" value="WH-like_DNA-bd_sf"/>
</dbReference>
<feature type="DNA-binding region" description="OmpR/PhoB-type" evidence="2">
    <location>
        <begin position="2"/>
        <end position="102"/>
    </location>
</feature>
<name>A0ABX5D5D1_9VIBR</name>
<dbReference type="RefSeq" id="WP_096444532.1">
    <property type="nucleotide sequence ID" value="NZ_NWTN01000053.1"/>
</dbReference>
<evidence type="ECO:0000256" key="1">
    <source>
        <dbReference type="ARBA" id="ARBA00023125"/>
    </source>
</evidence>
<evidence type="ECO:0000313" key="5">
    <source>
        <dbReference type="Proteomes" id="UP000238163"/>
    </source>
</evidence>
<sequence>MIESYVSPDREFEIVLDTQTYIRIASLKRKNVLTRPEARVLIYLLENMGETICADTLICECWDGKNRSKSSLAVAVSNVRKALRDTRYRIGNIRGVYITRIS</sequence>
<keyword evidence="5" id="KW-1185">Reference proteome</keyword>
<dbReference type="SMART" id="SM00862">
    <property type="entry name" value="Trans_reg_C"/>
    <property type="match status" value="1"/>
</dbReference>
<evidence type="ECO:0000313" key="4">
    <source>
        <dbReference type="EMBL" id="PRQ64473.1"/>
    </source>
</evidence>
<gene>
    <name evidence="4" type="ORF">COR51_27340</name>
</gene>
<dbReference type="InterPro" id="IPR001867">
    <property type="entry name" value="OmpR/PhoB-type_DNA-bd"/>
</dbReference>
<dbReference type="Gene3D" id="1.10.10.10">
    <property type="entry name" value="Winged helix-like DNA-binding domain superfamily/Winged helix DNA-binding domain"/>
    <property type="match status" value="1"/>
</dbReference>
<organism evidence="4 5">
    <name type="scientific">Vibrio mediterranei</name>
    <dbReference type="NCBI Taxonomy" id="689"/>
    <lineage>
        <taxon>Bacteria</taxon>
        <taxon>Pseudomonadati</taxon>
        <taxon>Pseudomonadota</taxon>
        <taxon>Gammaproteobacteria</taxon>
        <taxon>Vibrionales</taxon>
        <taxon>Vibrionaceae</taxon>
        <taxon>Vibrio</taxon>
    </lineage>
</organism>
<dbReference type="InterPro" id="IPR016032">
    <property type="entry name" value="Sig_transdc_resp-reg_C-effctor"/>
</dbReference>
<feature type="domain" description="OmpR/PhoB-type" evidence="3">
    <location>
        <begin position="2"/>
        <end position="102"/>
    </location>
</feature>
<accession>A0ABX5D5D1</accession>
<evidence type="ECO:0000256" key="2">
    <source>
        <dbReference type="PROSITE-ProRule" id="PRU01091"/>
    </source>
</evidence>
<dbReference type="SUPFAM" id="SSF46894">
    <property type="entry name" value="C-terminal effector domain of the bipartite response regulators"/>
    <property type="match status" value="1"/>
</dbReference>
<protein>
    <recommendedName>
        <fullName evidence="3">OmpR/PhoB-type domain-containing protein</fullName>
    </recommendedName>
</protein>
<dbReference type="Proteomes" id="UP000238163">
    <property type="component" value="Unassembled WGS sequence"/>
</dbReference>
<evidence type="ECO:0000259" key="3">
    <source>
        <dbReference type="PROSITE" id="PS51755"/>
    </source>
</evidence>